<feature type="domain" description="DUF112" evidence="2">
    <location>
        <begin position="19"/>
        <end position="437"/>
    </location>
</feature>
<feature type="transmembrane region" description="Helical" evidence="1">
    <location>
        <begin position="20"/>
        <end position="47"/>
    </location>
</feature>
<name>A0ABV2HCA8_9HYPH</name>
<feature type="transmembrane region" description="Helical" evidence="1">
    <location>
        <begin position="469"/>
        <end position="488"/>
    </location>
</feature>
<comment type="caution">
    <text evidence="3">The sequence shown here is derived from an EMBL/GenBank/DDBJ whole genome shotgun (WGS) entry which is preliminary data.</text>
</comment>
<evidence type="ECO:0000259" key="2">
    <source>
        <dbReference type="Pfam" id="PF01970"/>
    </source>
</evidence>
<dbReference type="InterPro" id="IPR002823">
    <property type="entry name" value="DUF112_TM"/>
</dbReference>
<protein>
    <submittedName>
        <fullName evidence="3">Tricarboxylic transport membrane protein</fullName>
    </submittedName>
</protein>
<gene>
    <name evidence="3" type="ORF">ABID21_004165</name>
</gene>
<keyword evidence="1" id="KW-0472">Membrane</keyword>
<organism evidence="3 4">
    <name type="scientific">Pseudorhizobium tarimense</name>
    <dbReference type="NCBI Taxonomy" id="1079109"/>
    <lineage>
        <taxon>Bacteria</taxon>
        <taxon>Pseudomonadati</taxon>
        <taxon>Pseudomonadota</taxon>
        <taxon>Alphaproteobacteria</taxon>
        <taxon>Hyphomicrobiales</taxon>
        <taxon>Rhizobiaceae</taxon>
        <taxon>Rhizobium/Agrobacterium group</taxon>
        <taxon>Pseudorhizobium</taxon>
    </lineage>
</organism>
<dbReference type="EMBL" id="JBEPLJ010000018">
    <property type="protein sequence ID" value="MET3588032.1"/>
    <property type="molecule type" value="Genomic_DNA"/>
</dbReference>
<feature type="transmembrane region" description="Helical" evidence="1">
    <location>
        <begin position="326"/>
        <end position="347"/>
    </location>
</feature>
<evidence type="ECO:0000313" key="4">
    <source>
        <dbReference type="Proteomes" id="UP001549031"/>
    </source>
</evidence>
<sequence>MLDLLYAGASLSFNLHALTLTTLGILGGLIIGVLPGLGPLMGIVLLLPLAFHLPPIPAMGMLIAIYIGGSAGGSISAILLRVPGTPLAAATLFDGFPMAQKGRAQDAVGLAMTSSAVGGLVGGLVLVFLSPLLAKFALRFAPPEYFAMAVLGVLTIALVSEGSALKGLLAGGLGLFLSMIGTDEFTNAYRFTLDSFRLSSGPHLVAVVVGLFALSEVFFQIQTGNLLARPNVQRLKVTFSALKILARHKVNLFRSSMIGTFFGAIPGAGGDVSAFISYATAKKLARAEEKYGEGAEGGVVATEAANNACCGGALIPTLSLGIPGDASTAVLMGALILLGFFPGPDLFRDHPDVAGGIFIAYLMGNAILLLLGTLLAPVFGSVLIVRKAWLLPAVLLLSTLGTYALQSSVFDLWVMLAFGLIGYIMRRAGYPLAPLIIGMILGSTMESNLRRSLLLSQDGLMIFVERPISALILLIDLVLLVAIVYSTVRSSRPSGAGKEVAALP</sequence>
<dbReference type="PANTHER" id="PTHR35342:SF5">
    <property type="entry name" value="TRICARBOXYLIC TRANSPORT PROTEIN"/>
    <property type="match status" value="1"/>
</dbReference>
<feature type="transmembrane region" description="Helical" evidence="1">
    <location>
        <begin position="107"/>
        <end position="129"/>
    </location>
</feature>
<dbReference type="RefSeq" id="WP_247245778.1">
    <property type="nucleotide sequence ID" value="NZ_JALJRA010000019.1"/>
</dbReference>
<keyword evidence="1" id="KW-0812">Transmembrane</keyword>
<feature type="transmembrane region" description="Helical" evidence="1">
    <location>
        <begin position="59"/>
        <end position="80"/>
    </location>
</feature>
<dbReference type="PANTHER" id="PTHR35342">
    <property type="entry name" value="TRICARBOXYLIC TRANSPORT PROTEIN"/>
    <property type="match status" value="1"/>
</dbReference>
<reference evidence="3 4" key="1">
    <citation type="submission" date="2024-06" db="EMBL/GenBank/DDBJ databases">
        <title>Genomic Encyclopedia of Type Strains, Phase IV (KMG-IV): sequencing the most valuable type-strain genomes for metagenomic binning, comparative biology and taxonomic classification.</title>
        <authorList>
            <person name="Goeker M."/>
        </authorList>
    </citation>
    <scope>NUCLEOTIDE SEQUENCE [LARGE SCALE GENOMIC DNA]</scope>
    <source>
        <strain evidence="3 4">DSM 105042</strain>
    </source>
</reference>
<accession>A0ABV2HCA8</accession>
<keyword evidence="4" id="KW-1185">Reference proteome</keyword>
<dbReference type="Pfam" id="PF01970">
    <property type="entry name" value="TctA"/>
    <property type="match status" value="1"/>
</dbReference>
<evidence type="ECO:0000256" key="1">
    <source>
        <dbReference type="SAM" id="Phobius"/>
    </source>
</evidence>
<feature type="transmembrane region" description="Helical" evidence="1">
    <location>
        <begin position="203"/>
        <end position="221"/>
    </location>
</feature>
<evidence type="ECO:0000313" key="3">
    <source>
        <dbReference type="EMBL" id="MET3588032.1"/>
    </source>
</evidence>
<proteinExistence type="predicted"/>
<keyword evidence="1" id="KW-1133">Transmembrane helix</keyword>
<dbReference type="Proteomes" id="UP001549031">
    <property type="component" value="Unassembled WGS sequence"/>
</dbReference>
<feature type="transmembrane region" description="Helical" evidence="1">
    <location>
        <begin position="359"/>
        <end position="384"/>
    </location>
</feature>
<feature type="transmembrane region" description="Helical" evidence="1">
    <location>
        <begin position="136"/>
        <end position="158"/>
    </location>
</feature>